<evidence type="ECO:0000256" key="3">
    <source>
        <dbReference type="RuleBase" id="RU003345"/>
    </source>
</evidence>
<accession>A0ABW7JQ36</accession>
<dbReference type="Gene3D" id="3.40.605.10">
    <property type="entry name" value="Aldehyde Dehydrogenase, Chain A, domain 1"/>
    <property type="match status" value="1"/>
</dbReference>
<feature type="domain" description="Aldehyde dehydrogenase" evidence="4">
    <location>
        <begin position="52"/>
        <end position="507"/>
    </location>
</feature>
<dbReference type="InterPro" id="IPR015590">
    <property type="entry name" value="Aldehyde_DH_dom"/>
</dbReference>
<dbReference type="InterPro" id="IPR016163">
    <property type="entry name" value="Ald_DH_C"/>
</dbReference>
<dbReference type="PANTHER" id="PTHR11699">
    <property type="entry name" value="ALDEHYDE DEHYDROGENASE-RELATED"/>
    <property type="match status" value="1"/>
</dbReference>
<dbReference type="NCBIfam" id="NF006916">
    <property type="entry name" value="PRK09407.1"/>
    <property type="match status" value="1"/>
</dbReference>
<dbReference type="PROSITE" id="PS00687">
    <property type="entry name" value="ALDEHYDE_DEHYDR_GLU"/>
    <property type="match status" value="1"/>
</dbReference>
<dbReference type="RefSeq" id="WP_395115587.1">
    <property type="nucleotide sequence ID" value="NZ_JBIMSO010000058.1"/>
</dbReference>
<comment type="caution">
    <text evidence="5">The sequence shown here is derived from an EMBL/GenBank/DDBJ whole genome shotgun (WGS) entry which is preliminary data.</text>
</comment>
<dbReference type="InterPro" id="IPR029510">
    <property type="entry name" value="Ald_DH_CS_GLU"/>
</dbReference>
<keyword evidence="1 3" id="KW-0560">Oxidoreductase</keyword>
<dbReference type="CDD" id="cd07101">
    <property type="entry name" value="ALDH_SSADH2_GabD2"/>
    <property type="match status" value="1"/>
</dbReference>
<dbReference type="InterPro" id="IPR016161">
    <property type="entry name" value="Ald_DH/histidinol_DH"/>
</dbReference>
<dbReference type="GO" id="GO:0036243">
    <property type="term" value="F:succinate-semialdehyde dehydrogenase (NADP+) activity"/>
    <property type="evidence" value="ECO:0007669"/>
    <property type="project" value="UniProtKB-EC"/>
</dbReference>
<gene>
    <name evidence="5" type="ORF">ACHIPZ_17120</name>
</gene>
<evidence type="ECO:0000256" key="1">
    <source>
        <dbReference type="ARBA" id="ARBA00023002"/>
    </source>
</evidence>
<evidence type="ECO:0000259" key="4">
    <source>
        <dbReference type="Pfam" id="PF00171"/>
    </source>
</evidence>
<dbReference type="Proteomes" id="UP001609175">
    <property type="component" value="Unassembled WGS sequence"/>
</dbReference>
<dbReference type="InterPro" id="IPR016162">
    <property type="entry name" value="Ald_DH_N"/>
</dbReference>
<dbReference type="EMBL" id="JBIMSO010000058">
    <property type="protein sequence ID" value="MFH5209904.1"/>
    <property type="molecule type" value="Genomic_DNA"/>
</dbReference>
<dbReference type="Gene3D" id="3.40.309.10">
    <property type="entry name" value="Aldehyde Dehydrogenase, Chain A, domain 2"/>
    <property type="match status" value="1"/>
</dbReference>
<comment type="similarity">
    <text evidence="3">Belongs to the aldehyde dehydrogenase family.</text>
</comment>
<sequence length="543" mass="57612">MSCTTCPTKGLELTTVIPQPAGTDSSTSSERALPVELVKRLAARAVAGGAPSVEVAAPATGSKIVDLPQSSIEDIDKAFATARIAQREWAARPIGERTAIFKRFHDLILSEQSEILDILQIETGKARTHAFDEVGDVAINARYYANASKSLLESRGRNGLLLFLTQVNEIKRPKGVVTIISPWNCPLALSASDAIPALIAGNAVISRPDNQTALTALWANELAERAGLPAGVWQVVLGRGSNIGGELISRADYVDYTGSTATGRHIAAQAASRLIGYSLELGGKNPMLVLADADIKKSAEGAIRACFSSAGQLCESMERIYVHTEAYDAFVKAFLAEVAKMELGADLAYNSDMGSLTFDRQLTAVSAHVEDARAKGATVLAGGKARPELGPYFYEPTVLADVTPEMSVYRDETFGPVVSIYRVDSDAEAIEQANDTSYGLNACIFTRDTSRGRTIAAQLNSGAVNINEGFIAAWGSVDAPSGGLGDSGTGRRHGSEGILKYVDSQTIAAQHLLPVAPLPGMSDETWASTMTFALRAMRFLGVK</sequence>
<feature type="active site" evidence="2">
    <location>
        <position position="280"/>
    </location>
</feature>
<dbReference type="SUPFAM" id="SSF53720">
    <property type="entry name" value="ALDH-like"/>
    <property type="match status" value="1"/>
</dbReference>
<evidence type="ECO:0000313" key="5">
    <source>
        <dbReference type="EMBL" id="MFH5209904.1"/>
    </source>
</evidence>
<name>A0ABW7JQ36_9NOCA</name>
<protein>
    <submittedName>
        <fullName evidence="5">Succinic semialdehyde dehydrogenase</fullName>
        <ecNumber evidence="5">1.2.1.79</ecNumber>
    </submittedName>
</protein>
<proteinExistence type="inferred from homology"/>
<evidence type="ECO:0000256" key="2">
    <source>
        <dbReference type="PROSITE-ProRule" id="PRU10007"/>
    </source>
</evidence>
<dbReference type="Pfam" id="PF00171">
    <property type="entry name" value="Aldedh"/>
    <property type="match status" value="1"/>
</dbReference>
<organism evidence="5 6">
    <name type="scientific">Antrihabitans spumae</name>
    <dbReference type="NCBI Taxonomy" id="3373370"/>
    <lineage>
        <taxon>Bacteria</taxon>
        <taxon>Bacillati</taxon>
        <taxon>Actinomycetota</taxon>
        <taxon>Actinomycetes</taxon>
        <taxon>Mycobacteriales</taxon>
        <taxon>Nocardiaceae</taxon>
        <taxon>Antrihabitans</taxon>
    </lineage>
</organism>
<dbReference type="EC" id="1.2.1.79" evidence="5"/>
<evidence type="ECO:0000313" key="6">
    <source>
        <dbReference type="Proteomes" id="UP001609175"/>
    </source>
</evidence>
<reference evidence="5 6" key="1">
    <citation type="submission" date="2024-10" db="EMBL/GenBank/DDBJ databases">
        <authorList>
            <person name="Riesco R."/>
        </authorList>
    </citation>
    <scope>NUCLEOTIDE SEQUENCE [LARGE SCALE GENOMIC DNA]</scope>
    <source>
        <strain evidence="5 6">NCIMB 15449</strain>
    </source>
</reference>